<accession>A0A8J2IKM3</accession>
<proteinExistence type="predicted"/>
<keyword evidence="2" id="KW-1185">Reference proteome</keyword>
<evidence type="ECO:0000313" key="1">
    <source>
        <dbReference type="EMBL" id="CAG5180918.1"/>
    </source>
</evidence>
<name>A0A8J2IKM3_9PLEO</name>
<comment type="caution">
    <text evidence="1">The sequence shown here is derived from an EMBL/GenBank/DDBJ whole genome shotgun (WGS) entry which is preliminary data.</text>
</comment>
<evidence type="ECO:0000313" key="2">
    <source>
        <dbReference type="Proteomes" id="UP000676310"/>
    </source>
</evidence>
<dbReference type="EMBL" id="CAJRGZ010000025">
    <property type="protein sequence ID" value="CAG5180918.1"/>
    <property type="molecule type" value="Genomic_DNA"/>
</dbReference>
<sequence length="113" mass="13189">MSASEGAYGSQRLALRQRMPPRQSFSFYRIQRPCLRVFREWYKEWKTAAREVRKAAASEDVDGEKKKLEKLYGDMIEMPNGYVETSAEHDGWYSKRAAQAVCRHAEARHNAEM</sequence>
<dbReference type="GeneID" id="67021731"/>
<gene>
    <name evidence="1" type="ORF">ALTATR162_LOCUS9502</name>
</gene>
<dbReference type="Proteomes" id="UP000676310">
    <property type="component" value="Unassembled WGS sequence"/>
</dbReference>
<dbReference type="OrthoDB" id="3796753at2759"/>
<organism evidence="1 2">
    <name type="scientific">Alternaria atra</name>
    <dbReference type="NCBI Taxonomy" id="119953"/>
    <lineage>
        <taxon>Eukaryota</taxon>
        <taxon>Fungi</taxon>
        <taxon>Dikarya</taxon>
        <taxon>Ascomycota</taxon>
        <taxon>Pezizomycotina</taxon>
        <taxon>Dothideomycetes</taxon>
        <taxon>Pleosporomycetidae</taxon>
        <taxon>Pleosporales</taxon>
        <taxon>Pleosporineae</taxon>
        <taxon>Pleosporaceae</taxon>
        <taxon>Alternaria</taxon>
        <taxon>Alternaria sect. Ulocladioides</taxon>
    </lineage>
</organism>
<dbReference type="AlphaFoldDB" id="A0A8J2IKM3"/>
<reference evidence="1" key="1">
    <citation type="submission" date="2021-05" db="EMBL/GenBank/DDBJ databases">
        <authorList>
            <person name="Stam R."/>
        </authorList>
    </citation>
    <scope>NUCLEOTIDE SEQUENCE</scope>
    <source>
        <strain evidence="1">CS162</strain>
    </source>
</reference>
<protein>
    <submittedName>
        <fullName evidence="1">Uncharacterized protein</fullName>
    </submittedName>
</protein>
<dbReference type="RefSeq" id="XP_043173071.1">
    <property type="nucleotide sequence ID" value="XM_043317136.1"/>
</dbReference>